<evidence type="ECO:0000259" key="1">
    <source>
        <dbReference type="PROSITE" id="PS50925"/>
    </source>
</evidence>
<dbReference type="GO" id="GO:0009882">
    <property type="term" value="F:blue light photoreceptor activity"/>
    <property type="evidence" value="ECO:0007669"/>
    <property type="project" value="InterPro"/>
</dbReference>
<evidence type="ECO:0000313" key="3">
    <source>
        <dbReference type="Proteomes" id="UP000604481"/>
    </source>
</evidence>
<dbReference type="SUPFAM" id="SSF54975">
    <property type="entry name" value="Acylphosphatase/BLUF domain-like"/>
    <property type="match status" value="1"/>
</dbReference>
<dbReference type="Proteomes" id="UP000604481">
    <property type="component" value="Unassembled WGS sequence"/>
</dbReference>
<protein>
    <submittedName>
        <fullName evidence="2">BLUF domain-containing protein</fullName>
    </submittedName>
</protein>
<feature type="domain" description="BLUF" evidence="1">
    <location>
        <begin position="3"/>
        <end position="94"/>
    </location>
</feature>
<reference evidence="2 3" key="1">
    <citation type="submission" date="2020-10" db="EMBL/GenBank/DDBJ databases">
        <title>The genome sequence of Chitinilyticum litopenaei 4Y14.</title>
        <authorList>
            <person name="Liu Y."/>
        </authorList>
    </citation>
    <scope>NUCLEOTIDE SEQUENCE [LARGE SCALE GENOMIC DNA]</scope>
    <source>
        <strain evidence="2 3">4Y14</strain>
    </source>
</reference>
<keyword evidence="3" id="KW-1185">Reference proteome</keyword>
<dbReference type="PROSITE" id="PS50925">
    <property type="entry name" value="BLUF"/>
    <property type="match status" value="1"/>
</dbReference>
<dbReference type="InterPro" id="IPR036046">
    <property type="entry name" value="Acylphosphatase-like_dom_sf"/>
</dbReference>
<dbReference type="GO" id="GO:0071949">
    <property type="term" value="F:FAD binding"/>
    <property type="evidence" value="ECO:0007669"/>
    <property type="project" value="InterPro"/>
</dbReference>
<proteinExistence type="predicted"/>
<dbReference type="SMART" id="SM01034">
    <property type="entry name" value="BLUF"/>
    <property type="match status" value="1"/>
</dbReference>
<evidence type="ECO:0000313" key="2">
    <source>
        <dbReference type="EMBL" id="MBE9607919.1"/>
    </source>
</evidence>
<dbReference type="AlphaFoldDB" id="A0A8J7FJE3"/>
<accession>A0A8J7FJE3</accession>
<dbReference type="RefSeq" id="WP_194114428.1">
    <property type="nucleotide sequence ID" value="NZ_JADFUA010000001.1"/>
</dbReference>
<organism evidence="2 3">
    <name type="scientific">Chitinilyticum piscinae</name>
    <dbReference type="NCBI Taxonomy" id="2866724"/>
    <lineage>
        <taxon>Bacteria</taxon>
        <taxon>Pseudomonadati</taxon>
        <taxon>Pseudomonadota</taxon>
        <taxon>Betaproteobacteria</taxon>
        <taxon>Neisseriales</taxon>
        <taxon>Chitinibacteraceae</taxon>
        <taxon>Chitinilyticum</taxon>
    </lineage>
</organism>
<dbReference type="Pfam" id="PF04940">
    <property type="entry name" value="BLUF"/>
    <property type="match status" value="1"/>
</dbReference>
<gene>
    <name evidence="2" type="ORF">INR99_01010</name>
</gene>
<name>A0A8J7FJE3_9NEIS</name>
<dbReference type="EMBL" id="JADFUA010000001">
    <property type="protein sequence ID" value="MBE9607919.1"/>
    <property type="molecule type" value="Genomic_DNA"/>
</dbReference>
<sequence length="137" mass="15734">MYLVRLIYVSQLSEQFRPGDVEHILQSARSKNSALHVTGALFFNPAFFLQCLEGSREAVNQTYQQILKDPRHNHILQLQYQEIARRDFSEWSMGYVPDSARLAPVIKAYSRSDMLDPYTMSGESCYQLLLALKGLMA</sequence>
<dbReference type="InterPro" id="IPR007024">
    <property type="entry name" value="BLUF_domain"/>
</dbReference>
<comment type="caution">
    <text evidence="2">The sequence shown here is derived from an EMBL/GenBank/DDBJ whole genome shotgun (WGS) entry which is preliminary data.</text>
</comment>
<dbReference type="Gene3D" id="3.30.70.100">
    <property type="match status" value="1"/>
</dbReference>